<protein>
    <recommendedName>
        <fullName evidence="5">Secreted protein</fullName>
    </recommendedName>
</protein>
<dbReference type="Proteomes" id="UP001066276">
    <property type="component" value="Chromosome 9"/>
</dbReference>
<gene>
    <name evidence="3" type="ORF">NDU88_005792</name>
</gene>
<organism evidence="3 4">
    <name type="scientific">Pleurodeles waltl</name>
    <name type="common">Iberian ribbed newt</name>
    <dbReference type="NCBI Taxonomy" id="8319"/>
    <lineage>
        <taxon>Eukaryota</taxon>
        <taxon>Metazoa</taxon>
        <taxon>Chordata</taxon>
        <taxon>Craniata</taxon>
        <taxon>Vertebrata</taxon>
        <taxon>Euteleostomi</taxon>
        <taxon>Amphibia</taxon>
        <taxon>Batrachia</taxon>
        <taxon>Caudata</taxon>
        <taxon>Salamandroidea</taxon>
        <taxon>Salamandridae</taxon>
        <taxon>Pleurodelinae</taxon>
        <taxon>Pleurodeles</taxon>
    </lineage>
</organism>
<keyword evidence="2" id="KW-0732">Signal</keyword>
<feature type="chain" id="PRO_5043630763" description="Secreted protein" evidence="2">
    <location>
        <begin position="22"/>
        <end position="90"/>
    </location>
</feature>
<name>A0AAV7MYK5_PLEWA</name>
<accession>A0AAV7MYK5</accession>
<sequence>MLLYFASFAATLLVRIRVLGSRRNHHNHHKWPRGLGPQRCPQYTGAPSTHGAKRPPRSSPKQLEQALTRKKGLDLGSSLRELSVEPSARC</sequence>
<feature type="region of interest" description="Disordered" evidence="1">
    <location>
        <begin position="23"/>
        <end position="73"/>
    </location>
</feature>
<evidence type="ECO:0000313" key="4">
    <source>
        <dbReference type="Proteomes" id="UP001066276"/>
    </source>
</evidence>
<comment type="caution">
    <text evidence="3">The sequence shown here is derived from an EMBL/GenBank/DDBJ whole genome shotgun (WGS) entry which is preliminary data.</text>
</comment>
<evidence type="ECO:0000256" key="1">
    <source>
        <dbReference type="SAM" id="MobiDB-lite"/>
    </source>
</evidence>
<proteinExistence type="predicted"/>
<evidence type="ECO:0000256" key="2">
    <source>
        <dbReference type="SAM" id="SignalP"/>
    </source>
</evidence>
<dbReference type="EMBL" id="JANPWB010000013">
    <property type="protein sequence ID" value="KAJ1108416.1"/>
    <property type="molecule type" value="Genomic_DNA"/>
</dbReference>
<evidence type="ECO:0008006" key="5">
    <source>
        <dbReference type="Google" id="ProtNLM"/>
    </source>
</evidence>
<dbReference type="AlphaFoldDB" id="A0AAV7MYK5"/>
<feature type="compositionally biased region" description="Basic residues" evidence="1">
    <location>
        <begin position="23"/>
        <end position="32"/>
    </location>
</feature>
<keyword evidence="4" id="KW-1185">Reference proteome</keyword>
<reference evidence="3" key="1">
    <citation type="journal article" date="2022" name="bioRxiv">
        <title>Sequencing and chromosome-scale assembly of the giantPleurodeles waltlgenome.</title>
        <authorList>
            <person name="Brown T."/>
            <person name="Elewa A."/>
            <person name="Iarovenko S."/>
            <person name="Subramanian E."/>
            <person name="Araus A.J."/>
            <person name="Petzold A."/>
            <person name="Susuki M."/>
            <person name="Suzuki K.-i.T."/>
            <person name="Hayashi T."/>
            <person name="Toyoda A."/>
            <person name="Oliveira C."/>
            <person name="Osipova E."/>
            <person name="Leigh N.D."/>
            <person name="Simon A."/>
            <person name="Yun M.H."/>
        </authorList>
    </citation>
    <scope>NUCLEOTIDE SEQUENCE</scope>
    <source>
        <strain evidence="3">20211129_DDA</strain>
        <tissue evidence="3">Liver</tissue>
    </source>
</reference>
<feature type="signal peptide" evidence="2">
    <location>
        <begin position="1"/>
        <end position="21"/>
    </location>
</feature>
<evidence type="ECO:0000313" key="3">
    <source>
        <dbReference type="EMBL" id="KAJ1108416.1"/>
    </source>
</evidence>